<accession>A0A934IPN7</accession>
<keyword evidence="5" id="KW-0472">Membrane</keyword>
<evidence type="ECO:0000313" key="8">
    <source>
        <dbReference type="Proteomes" id="UP000609531"/>
    </source>
</evidence>
<evidence type="ECO:0000259" key="6">
    <source>
        <dbReference type="Pfam" id="PF04116"/>
    </source>
</evidence>
<dbReference type="Proteomes" id="UP000609531">
    <property type="component" value="Unassembled WGS sequence"/>
</dbReference>
<feature type="transmembrane region" description="Helical" evidence="5">
    <location>
        <begin position="6"/>
        <end position="27"/>
    </location>
</feature>
<dbReference type="Pfam" id="PF04116">
    <property type="entry name" value="FA_hydroxylase"/>
    <property type="match status" value="1"/>
</dbReference>
<dbReference type="PANTHER" id="PTHR31899:SF9">
    <property type="entry name" value="BETA-CAROTENE 3-HYDROXYLASE 1, CHLOROPLASTIC"/>
    <property type="match status" value="1"/>
</dbReference>
<organism evidence="7 8">
    <name type="scientific">Acuticoccus mangrovi</name>
    <dbReference type="NCBI Taxonomy" id="2796142"/>
    <lineage>
        <taxon>Bacteria</taxon>
        <taxon>Pseudomonadati</taxon>
        <taxon>Pseudomonadota</taxon>
        <taxon>Alphaproteobacteria</taxon>
        <taxon>Hyphomicrobiales</taxon>
        <taxon>Amorphaceae</taxon>
        <taxon>Acuticoccus</taxon>
    </lineage>
</organism>
<dbReference type="AlphaFoldDB" id="A0A934IPN7"/>
<dbReference type="GO" id="GO:0016123">
    <property type="term" value="P:xanthophyll biosynthetic process"/>
    <property type="evidence" value="ECO:0007669"/>
    <property type="project" value="TreeGrafter"/>
</dbReference>
<feature type="domain" description="Fatty acid hydroxylase" evidence="6">
    <location>
        <begin position="10"/>
        <end position="127"/>
    </location>
</feature>
<sequence>MLVNGLIVLATVAAMEGVATLTHRYVMHGPLGWGWHRSHHEEGDGLLERNDLYAVVFTVLSGALIAFGMAGVWPLRQLGIGLMVYGILYFVVHDGLVHHRWPLRYVPRRGYLKRLVQAHKMHHAVEGRDGCVSFGFLYAPSVPALKARLQRNGTLAGERRGAAASPFRDAAGAPTAPPDRGGATAPPARGR</sequence>
<feature type="region of interest" description="Disordered" evidence="4">
    <location>
        <begin position="156"/>
        <end position="191"/>
    </location>
</feature>
<dbReference type="InterPro" id="IPR045019">
    <property type="entry name" value="BETA-OHASE-like"/>
</dbReference>
<name>A0A934IPN7_9HYPH</name>
<proteinExistence type="inferred from homology"/>
<dbReference type="EMBL" id="JAEKJA010000037">
    <property type="protein sequence ID" value="MBJ3778741.1"/>
    <property type="molecule type" value="Genomic_DNA"/>
</dbReference>
<protein>
    <submittedName>
        <fullName evidence="7">Sterol desaturase family protein</fullName>
    </submittedName>
</protein>
<dbReference type="GO" id="GO:0016119">
    <property type="term" value="P:carotene metabolic process"/>
    <property type="evidence" value="ECO:0007669"/>
    <property type="project" value="TreeGrafter"/>
</dbReference>
<keyword evidence="2" id="KW-0125">Carotenoid biosynthesis</keyword>
<keyword evidence="8" id="KW-1185">Reference proteome</keyword>
<dbReference type="InterPro" id="IPR006694">
    <property type="entry name" value="Fatty_acid_hydroxylase"/>
</dbReference>
<evidence type="ECO:0000256" key="3">
    <source>
        <dbReference type="ARBA" id="ARBA00023002"/>
    </source>
</evidence>
<reference evidence="7" key="1">
    <citation type="submission" date="2020-12" db="EMBL/GenBank/DDBJ databases">
        <title>Bacterial taxonomy.</title>
        <authorList>
            <person name="Pan X."/>
        </authorList>
    </citation>
    <scope>NUCLEOTIDE SEQUENCE</scope>
    <source>
        <strain evidence="7">B2012</strain>
    </source>
</reference>
<gene>
    <name evidence="7" type="ORF">JCR33_23780</name>
</gene>
<feature type="transmembrane region" description="Helical" evidence="5">
    <location>
        <begin position="52"/>
        <end position="72"/>
    </location>
</feature>
<evidence type="ECO:0000313" key="7">
    <source>
        <dbReference type="EMBL" id="MBJ3778741.1"/>
    </source>
</evidence>
<dbReference type="GO" id="GO:0005506">
    <property type="term" value="F:iron ion binding"/>
    <property type="evidence" value="ECO:0007669"/>
    <property type="project" value="InterPro"/>
</dbReference>
<comment type="similarity">
    <text evidence="1">Belongs to the sterol desaturase family.</text>
</comment>
<evidence type="ECO:0000256" key="2">
    <source>
        <dbReference type="ARBA" id="ARBA00022746"/>
    </source>
</evidence>
<evidence type="ECO:0000256" key="4">
    <source>
        <dbReference type="SAM" id="MobiDB-lite"/>
    </source>
</evidence>
<evidence type="ECO:0000256" key="5">
    <source>
        <dbReference type="SAM" id="Phobius"/>
    </source>
</evidence>
<dbReference type="PANTHER" id="PTHR31899">
    <property type="entry name" value="BETA-CAROTENE 3-HYDROXYLASE 1, CHLOROPLASTIC"/>
    <property type="match status" value="1"/>
</dbReference>
<keyword evidence="5" id="KW-0812">Transmembrane</keyword>
<dbReference type="GO" id="GO:0010291">
    <property type="term" value="F:beta-carotene 3-hydroxylase activity"/>
    <property type="evidence" value="ECO:0007669"/>
    <property type="project" value="TreeGrafter"/>
</dbReference>
<keyword evidence="5" id="KW-1133">Transmembrane helix</keyword>
<comment type="caution">
    <text evidence="7">The sequence shown here is derived from an EMBL/GenBank/DDBJ whole genome shotgun (WGS) entry which is preliminary data.</text>
</comment>
<evidence type="ECO:0000256" key="1">
    <source>
        <dbReference type="ARBA" id="ARBA00009324"/>
    </source>
</evidence>
<keyword evidence="3" id="KW-0560">Oxidoreductase</keyword>